<dbReference type="OrthoDB" id="28327at2157"/>
<dbReference type="InterPro" id="IPR015943">
    <property type="entry name" value="WD40/YVTN_repeat-like_dom_sf"/>
</dbReference>
<dbReference type="SUPFAM" id="SSF101908">
    <property type="entry name" value="Putative isomerase YbhE"/>
    <property type="match status" value="1"/>
</dbReference>
<keyword evidence="3" id="KW-1185">Reference proteome</keyword>
<dbReference type="KEGG" id="tuz:TUZN_2149"/>
<dbReference type="Proteomes" id="UP000008138">
    <property type="component" value="Chromosome"/>
</dbReference>
<dbReference type="Gene3D" id="2.130.10.10">
    <property type="entry name" value="YVTN repeat-like/Quinoprotein amine dehydrogenase"/>
    <property type="match status" value="1"/>
</dbReference>
<keyword evidence="1" id="KW-0812">Transmembrane</keyword>
<evidence type="ECO:0000313" key="3">
    <source>
        <dbReference type="Proteomes" id="UP000008138"/>
    </source>
</evidence>
<protein>
    <submittedName>
        <fullName evidence="2">Uncharacterized protein</fullName>
    </submittedName>
</protein>
<name>F2L5R0_THEU7</name>
<feature type="transmembrane region" description="Helical" evidence="1">
    <location>
        <begin position="816"/>
        <end position="835"/>
    </location>
</feature>
<keyword evidence="1" id="KW-0472">Membrane</keyword>
<sequence length="848" mass="89408">MKGVIPVLLLIVLGATLAHAYLLGTESLDIVYQATQGSVNIVPENGGSIWSTPAHYPLIATNAYGGCLAMADRPYIYQVYLNTSFLYTLLQAITSALRPSTTSPATTNASYITVILAKYSIVSLFTPYGYMEWSYGLSNANITAVATNCVDVAVGTVGGRVIVLGEKGVLATYNVGSPVTYLAYSRDGNTLYVGTFNGGLYQISGGSLSQLASLNGSVFYIGVNPKGPPYAVSFYKGALPHIYIWPLGVDLTPGAITEYGTNTPAVAAAVSQDGSTLAVGVYDILYVYRGGSLWYTALLPSAPTAIAVSGNGSIVVVGTLGGQVVVFWNGHRAAEWDAGAPVTSVAVSWDGLTVAVETWTAVKFQRLAIGTVKIVDPVATIEISGPEPCINETIDVVSGGTTFTYKVSNTTQVLLPVGSVSIIPQYRYLTESSRCAPLNNVSLTITGNLQQPIVIYYQLQYRVSVNPPGLVSGPTWASGTTIYAAQPSVKVLMFGGPAGAGTTADMTLDHWLINGTPVNIPAPSIAVKINGPTTVTAVYRISAPPVVQINSTARWALVYITAYDQFGNPVASGYSPYVTTYPITTTAYYVLQYLVTTKWPATVNGSQSIWADQGSYAAFAAPSVYYFDNGTRLYFRGWSNGESGNFTAQVMGPMSVDPVYSVQYLVSVKSPGTVNGKPSAWLDRGSTATLNIPAVLNSSGSVRTAFAYWIINGKAGPSTPTAQIAVNGPMNVTYATKTQYQVTFQSRFGTPSISQTWADAGSAMTVEVTPAQVWSPPPLLYEFKGWEAPGGQSFNSPTVVITGPGVYTAIWSLNPIPLIAIAAAAGGGAGAYILIRRRRAAAEVEAGV</sequence>
<organism evidence="2 3">
    <name type="scientific">Thermoproteus uzoniensis (strain 768-20)</name>
    <dbReference type="NCBI Taxonomy" id="999630"/>
    <lineage>
        <taxon>Archaea</taxon>
        <taxon>Thermoproteota</taxon>
        <taxon>Thermoprotei</taxon>
        <taxon>Thermoproteales</taxon>
        <taxon>Thermoproteaceae</taxon>
        <taxon>Thermoproteus</taxon>
    </lineage>
</organism>
<dbReference type="STRING" id="999630.TUZN_2149"/>
<dbReference type="EMBL" id="CP002590">
    <property type="protein sequence ID" value="AEA13606.1"/>
    <property type="molecule type" value="Genomic_DNA"/>
</dbReference>
<keyword evidence="1" id="KW-1133">Transmembrane helix</keyword>
<reference key="2">
    <citation type="submission" date="2011-03" db="EMBL/GenBank/DDBJ databases">
        <title>Complete genome sequence of the thermoacidophilic crenarchaeon Thermoproteus uzoniensis 768-20.</title>
        <authorList>
            <person name="Mardanov A.V."/>
            <person name="Gumerov V.M."/>
            <person name="Beletsky A.V."/>
            <person name="Prokofeva M.I."/>
            <person name="Bonch-Osmolovskaya E.A."/>
            <person name="Ravin N.V."/>
            <person name="Skryabin K.G."/>
        </authorList>
    </citation>
    <scope>NUCLEOTIDE SEQUENCE</scope>
    <source>
        <strain>768-20</strain>
    </source>
</reference>
<dbReference type="AlphaFoldDB" id="F2L5R0"/>
<evidence type="ECO:0000313" key="2">
    <source>
        <dbReference type="EMBL" id="AEA13606.1"/>
    </source>
</evidence>
<dbReference type="eggNOG" id="arCOG05471">
    <property type="taxonomic scope" value="Archaea"/>
</dbReference>
<reference evidence="2 3" key="1">
    <citation type="journal article" date="2011" name="J. Bacteriol.">
        <title>Complete genome sequence of the thermoacidophilic crenarchaeon Thermoproteus uzoniensis 768-20.</title>
        <authorList>
            <person name="Mardanov A.V."/>
            <person name="Gumerov V.M."/>
            <person name="Beletsky A.V."/>
            <person name="Prokofeva M.I."/>
            <person name="Bonch-Osmolovskaya E.A."/>
            <person name="Ravin N.V."/>
            <person name="Skryabin K.G."/>
        </authorList>
    </citation>
    <scope>NUCLEOTIDE SEQUENCE [LARGE SCALE GENOMIC DNA]</scope>
    <source>
        <strain evidence="2 3">768-20</strain>
    </source>
</reference>
<evidence type="ECO:0000256" key="1">
    <source>
        <dbReference type="SAM" id="Phobius"/>
    </source>
</evidence>
<dbReference type="HOGENOM" id="CLU_343767_0_0_2"/>
<proteinExistence type="predicted"/>
<gene>
    <name evidence="2" type="ordered locus">TUZN_2149</name>
</gene>
<accession>F2L5R0</accession>